<dbReference type="EMBL" id="JBHSML010000003">
    <property type="protein sequence ID" value="MFC5516515.1"/>
    <property type="molecule type" value="Genomic_DNA"/>
</dbReference>
<dbReference type="Proteomes" id="UP001596150">
    <property type="component" value="Unassembled WGS sequence"/>
</dbReference>
<sequence>MSKIDVFCDQLGIGIVPYSTRKGRWETNARQSLRWIAKHRGEGHLSIVLKAIKARPENAMELWSETILAVSDVLTAFPELEARGGELLDQFEELDLASLRQQAKMCTVGGVTTRQALTVLLASSLAMKLVPVVGP</sequence>
<accession>A0ABW0PV64</accession>
<organism evidence="1 2">
    <name type="scientific">Kaistia terrae</name>
    <dbReference type="NCBI Taxonomy" id="537017"/>
    <lineage>
        <taxon>Bacteria</taxon>
        <taxon>Pseudomonadati</taxon>
        <taxon>Pseudomonadota</taxon>
        <taxon>Alphaproteobacteria</taxon>
        <taxon>Hyphomicrobiales</taxon>
        <taxon>Kaistiaceae</taxon>
        <taxon>Kaistia</taxon>
    </lineage>
</organism>
<gene>
    <name evidence="1" type="ORF">ACFPP9_12095</name>
</gene>
<evidence type="ECO:0000313" key="1">
    <source>
        <dbReference type="EMBL" id="MFC5516515.1"/>
    </source>
</evidence>
<name>A0ABW0PV64_9HYPH</name>
<keyword evidence="2" id="KW-1185">Reference proteome</keyword>
<evidence type="ECO:0000313" key="2">
    <source>
        <dbReference type="Proteomes" id="UP001596150"/>
    </source>
</evidence>
<dbReference type="RefSeq" id="WP_266344234.1">
    <property type="nucleotide sequence ID" value="NZ_JAPKNH010000004.1"/>
</dbReference>
<proteinExistence type="predicted"/>
<comment type="caution">
    <text evidence="1">The sequence shown here is derived from an EMBL/GenBank/DDBJ whole genome shotgun (WGS) entry which is preliminary data.</text>
</comment>
<reference evidence="2" key="1">
    <citation type="journal article" date="2019" name="Int. J. Syst. Evol. Microbiol.">
        <title>The Global Catalogue of Microorganisms (GCM) 10K type strain sequencing project: providing services to taxonomists for standard genome sequencing and annotation.</title>
        <authorList>
            <consortium name="The Broad Institute Genomics Platform"/>
            <consortium name="The Broad Institute Genome Sequencing Center for Infectious Disease"/>
            <person name="Wu L."/>
            <person name="Ma J."/>
        </authorList>
    </citation>
    <scope>NUCLEOTIDE SEQUENCE [LARGE SCALE GENOMIC DNA]</scope>
    <source>
        <strain evidence="2">KACC 12633</strain>
    </source>
</reference>
<protein>
    <submittedName>
        <fullName evidence="1">Uncharacterized protein</fullName>
    </submittedName>
</protein>